<dbReference type="InterPro" id="IPR000700">
    <property type="entry name" value="PAS-assoc_C"/>
</dbReference>
<reference evidence="4 5" key="1">
    <citation type="submission" date="2018-04" db="EMBL/GenBank/DDBJ databases">
        <authorList>
            <person name="Hagen T."/>
        </authorList>
    </citation>
    <scope>NUCLEOTIDE SEQUENCE [LARGE SCALE GENOMIC DNA]</scope>
    <source>
        <strain evidence="4 5">TPD7009</strain>
    </source>
</reference>
<dbReference type="AlphaFoldDB" id="A0AA92HA06"/>
<dbReference type="SUPFAM" id="SSF55785">
    <property type="entry name" value="PYP-like sensor domain (PAS domain)"/>
    <property type="match status" value="2"/>
</dbReference>
<dbReference type="Gene3D" id="3.30.450.20">
    <property type="entry name" value="PAS domain"/>
    <property type="match status" value="2"/>
</dbReference>
<evidence type="ECO:0000259" key="3">
    <source>
        <dbReference type="PROSITE" id="PS50887"/>
    </source>
</evidence>
<dbReference type="Proteomes" id="UP000244335">
    <property type="component" value="Unassembled WGS sequence"/>
</dbReference>
<dbReference type="EMBL" id="QDFR01000002">
    <property type="protein sequence ID" value="PVE55483.1"/>
    <property type="molecule type" value="Genomic_DNA"/>
</dbReference>
<dbReference type="InterPro" id="IPR035965">
    <property type="entry name" value="PAS-like_dom_sf"/>
</dbReference>
<name>A0AA92HA06_RHIRH</name>
<sequence>MHRGAQWLRENAQARLALFDFAFEHAPVGIVFHDVAGRIRRANQAFSRLVGIPLDTLQGMSFKKFAHPDDLDRDETLFNAVIEGTRDGYSIEKRYINHQGAIVHVVIHLTAMRDAVGNIVQLLSQVQDISAQKESERQLAEKAAQLELAMEAVRGGFWHMDVAAGRFETSERLAQFIGGPEAGRLDLELYLARVNPSDMASADLTPLLLGEVDHSCAEYRLNTVFGERWMRCDRRLLRNPDGTPRRIVGVAIDFTDEHMRLKEFERRSETDALTGLLNRRGLAMRYPLLPSSSGWTVLLMDLDGFKTVNDVHGHSAGDKVLLETARRLEQDVRAEDLVCRTGGDEFVIVVAGDLTVADQVAARIVEGMRAPIAVGATTVEVRATIGGVWIPAKTSLDELLADADALLYKAKAAGKDRWHLQAKNVPAAAQ</sequence>
<dbReference type="SUPFAM" id="SSF55073">
    <property type="entry name" value="Nucleotide cyclase"/>
    <property type="match status" value="1"/>
</dbReference>
<dbReference type="NCBIfam" id="TIGR00254">
    <property type="entry name" value="GGDEF"/>
    <property type="match status" value="1"/>
</dbReference>
<dbReference type="SMART" id="SM00091">
    <property type="entry name" value="PAS"/>
    <property type="match status" value="1"/>
</dbReference>
<dbReference type="Pfam" id="PF00989">
    <property type="entry name" value="PAS"/>
    <property type="match status" value="1"/>
</dbReference>
<comment type="caution">
    <text evidence="4">The sequence shown here is derived from an EMBL/GenBank/DDBJ whole genome shotgun (WGS) entry which is preliminary data.</text>
</comment>
<dbReference type="InterPro" id="IPR000014">
    <property type="entry name" value="PAS"/>
</dbReference>
<feature type="domain" description="PAC" evidence="2">
    <location>
        <begin position="89"/>
        <end position="141"/>
    </location>
</feature>
<feature type="domain" description="PAS" evidence="1">
    <location>
        <begin position="15"/>
        <end position="85"/>
    </location>
</feature>
<dbReference type="CDD" id="cd00130">
    <property type="entry name" value="PAS"/>
    <property type="match status" value="1"/>
</dbReference>
<organism evidence="4 5">
    <name type="scientific">Rhizobium rhizogenes</name>
    <name type="common">Agrobacterium rhizogenes</name>
    <dbReference type="NCBI Taxonomy" id="359"/>
    <lineage>
        <taxon>Bacteria</taxon>
        <taxon>Pseudomonadati</taxon>
        <taxon>Pseudomonadota</taxon>
        <taxon>Alphaproteobacteria</taxon>
        <taxon>Hyphomicrobiales</taxon>
        <taxon>Rhizobiaceae</taxon>
        <taxon>Rhizobium/Agrobacterium group</taxon>
        <taxon>Rhizobium</taxon>
    </lineage>
</organism>
<dbReference type="Pfam" id="PF00990">
    <property type="entry name" value="GGDEF"/>
    <property type="match status" value="1"/>
</dbReference>
<dbReference type="Gene3D" id="3.30.70.270">
    <property type="match status" value="1"/>
</dbReference>
<dbReference type="PROSITE" id="PS50887">
    <property type="entry name" value="GGDEF"/>
    <property type="match status" value="1"/>
</dbReference>
<evidence type="ECO:0000313" key="4">
    <source>
        <dbReference type="EMBL" id="PVE55483.1"/>
    </source>
</evidence>
<dbReference type="RefSeq" id="WP_116493409.1">
    <property type="nucleotide sequence ID" value="NZ_QDFR01000002.1"/>
</dbReference>
<dbReference type="CDD" id="cd01949">
    <property type="entry name" value="GGDEF"/>
    <property type="match status" value="1"/>
</dbReference>
<dbReference type="PROSITE" id="PS50113">
    <property type="entry name" value="PAC"/>
    <property type="match status" value="1"/>
</dbReference>
<dbReference type="InterPro" id="IPR001610">
    <property type="entry name" value="PAC"/>
</dbReference>
<dbReference type="InterPro" id="IPR052155">
    <property type="entry name" value="Biofilm_reg_signaling"/>
</dbReference>
<dbReference type="GO" id="GO:0006355">
    <property type="term" value="P:regulation of DNA-templated transcription"/>
    <property type="evidence" value="ECO:0007669"/>
    <property type="project" value="InterPro"/>
</dbReference>
<evidence type="ECO:0000259" key="2">
    <source>
        <dbReference type="PROSITE" id="PS50113"/>
    </source>
</evidence>
<dbReference type="InterPro" id="IPR013767">
    <property type="entry name" value="PAS_fold"/>
</dbReference>
<dbReference type="InterPro" id="IPR000160">
    <property type="entry name" value="GGDEF_dom"/>
</dbReference>
<accession>A0AA92HA06</accession>
<evidence type="ECO:0008006" key="6">
    <source>
        <dbReference type="Google" id="ProtNLM"/>
    </source>
</evidence>
<feature type="domain" description="GGDEF" evidence="3">
    <location>
        <begin position="293"/>
        <end position="423"/>
    </location>
</feature>
<dbReference type="PANTHER" id="PTHR44757:SF2">
    <property type="entry name" value="BIOFILM ARCHITECTURE MAINTENANCE PROTEIN MBAA"/>
    <property type="match status" value="1"/>
</dbReference>
<proteinExistence type="predicted"/>
<dbReference type="GeneID" id="301040029"/>
<dbReference type="InterPro" id="IPR043128">
    <property type="entry name" value="Rev_trsase/Diguanyl_cyclase"/>
</dbReference>
<dbReference type="SMART" id="SM00086">
    <property type="entry name" value="PAC"/>
    <property type="match status" value="2"/>
</dbReference>
<evidence type="ECO:0000313" key="5">
    <source>
        <dbReference type="Proteomes" id="UP000244335"/>
    </source>
</evidence>
<dbReference type="InterPro" id="IPR029787">
    <property type="entry name" value="Nucleotide_cyclase"/>
</dbReference>
<dbReference type="SMART" id="SM00267">
    <property type="entry name" value="GGDEF"/>
    <property type="match status" value="1"/>
</dbReference>
<gene>
    <name evidence="4" type="ORF">DC430_09915</name>
</gene>
<dbReference type="PANTHER" id="PTHR44757">
    <property type="entry name" value="DIGUANYLATE CYCLASE DGCP"/>
    <property type="match status" value="1"/>
</dbReference>
<dbReference type="NCBIfam" id="TIGR00229">
    <property type="entry name" value="sensory_box"/>
    <property type="match status" value="1"/>
</dbReference>
<protein>
    <recommendedName>
        <fullName evidence="6">Diguanylate cyclase</fullName>
    </recommendedName>
</protein>
<dbReference type="PROSITE" id="PS50112">
    <property type="entry name" value="PAS"/>
    <property type="match status" value="1"/>
</dbReference>
<evidence type="ECO:0000259" key="1">
    <source>
        <dbReference type="PROSITE" id="PS50112"/>
    </source>
</evidence>